<organism evidence="3 4">
    <name type="scientific">Armillaria novae-zelandiae</name>
    <dbReference type="NCBI Taxonomy" id="153914"/>
    <lineage>
        <taxon>Eukaryota</taxon>
        <taxon>Fungi</taxon>
        <taxon>Dikarya</taxon>
        <taxon>Basidiomycota</taxon>
        <taxon>Agaricomycotina</taxon>
        <taxon>Agaricomycetes</taxon>
        <taxon>Agaricomycetidae</taxon>
        <taxon>Agaricales</taxon>
        <taxon>Marasmiineae</taxon>
        <taxon>Physalacriaceae</taxon>
        <taxon>Armillaria</taxon>
    </lineage>
</organism>
<dbReference type="EMBL" id="JAUEPR010000095">
    <property type="protein sequence ID" value="KAK0465635.1"/>
    <property type="molecule type" value="Genomic_DNA"/>
</dbReference>
<comment type="caution">
    <text evidence="3">The sequence shown here is derived from an EMBL/GenBank/DDBJ whole genome shotgun (WGS) entry which is preliminary data.</text>
</comment>
<evidence type="ECO:0000313" key="4">
    <source>
        <dbReference type="Proteomes" id="UP001175227"/>
    </source>
</evidence>
<evidence type="ECO:0000256" key="1">
    <source>
        <dbReference type="SAM" id="Coils"/>
    </source>
</evidence>
<feature type="coiled-coil region" evidence="1">
    <location>
        <begin position="529"/>
        <end position="556"/>
    </location>
</feature>
<reference evidence="3" key="1">
    <citation type="submission" date="2023-06" db="EMBL/GenBank/DDBJ databases">
        <authorList>
            <consortium name="Lawrence Berkeley National Laboratory"/>
            <person name="Ahrendt S."/>
            <person name="Sahu N."/>
            <person name="Indic B."/>
            <person name="Wong-Bajracharya J."/>
            <person name="Merenyi Z."/>
            <person name="Ke H.-M."/>
            <person name="Monk M."/>
            <person name="Kocsube S."/>
            <person name="Drula E."/>
            <person name="Lipzen A."/>
            <person name="Balint B."/>
            <person name="Henrissat B."/>
            <person name="Andreopoulos B."/>
            <person name="Martin F.M."/>
            <person name="Harder C.B."/>
            <person name="Rigling D."/>
            <person name="Ford K.L."/>
            <person name="Foster G.D."/>
            <person name="Pangilinan J."/>
            <person name="Papanicolaou A."/>
            <person name="Barry K."/>
            <person name="LaButti K."/>
            <person name="Viragh M."/>
            <person name="Koriabine M."/>
            <person name="Yan M."/>
            <person name="Riley R."/>
            <person name="Champramary S."/>
            <person name="Plett K.L."/>
            <person name="Tsai I.J."/>
            <person name="Slot J."/>
            <person name="Sipos G."/>
            <person name="Plett J."/>
            <person name="Nagy L.G."/>
            <person name="Grigoriev I.V."/>
        </authorList>
    </citation>
    <scope>NUCLEOTIDE SEQUENCE</scope>
    <source>
        <strain evidence="3">ICMP 16352</strain>
    </source>
</reference>
<evidence type="ECO:0000313" key="3">
    <source>
        <dbReference type="EMBL" id="KAK0465635.1"/>
    </source>
</evidence>
<keyword evidence="1" id="KW-0175">Coiled coil</keyword>
<protein>
    <recommendedName>
        <fullName evidence="2">DUF6606 domain-containing protein</fullName>
    </recommendedName>
</protein>
<accession>A0AA39NHC3</accession>
<dbReference type="Pfam" id="PF20255">
    <property type="entry name" value="DUF6606"/>
    <property type="match status" value="1"/>
</dbReference>
<keyword evidence="4" id="KW-1185">Reference proteome</keyword>
<feature type="domain" description="DUF6606" evidence="2">
    <location>
        <begin position="9"/>
        <end position="152"/>
    </location>
</feature>
<gene>
    <name evidence="3" type="ORF">IW261DRAFT_1575029</name>
</gene>
<sequence>MNDTELTYIVNHVFMPPVLPQADDRDLSHDAALCRAVLDCARRYQSHLLNDAHKSRWDVIIKMLQNFEATLSDTLASAKVDRTAIIDGISEDTLVFYIDGQNASVVFRKLAEEVIYEAFEVMFPNEKVMGAIGKLISSFPGPAIAVPFETFDPTSRKAGLNVIEEREPSHPRFITQLLTGILYGQGGRAADIKRFSKRINDDVRWLNAKLPWRRSPIWLVLRVALQSSLFEGIDHLDYKTFITFFLASVLDKARAKGWRSDMLDVMKKKMCRRLAKLGSSAPLYLQESIEIQQQRSSDWNPSKLDIIADTIITLPNSSSYIKSILHRTSSPQPVSPFSPSHIPRLKDDSDFSLFTKDRLSFAFSEDKFIALADFEYCVENHLDGWLSSALHQSTISGILSVCIFEYMIAAEAAYASNAEDESIMLLTIINLWVALDKVAVAQCPLLHDYSPEVPVNLLEPLLLHHTKPLNHLISITQYIRTRHSSAKWNNLSLFDETASHSSFAVRYFDSSIELQRLKQRIEFDAASEQAEKVTELQQANDHYDALEREEKSLKHEEYSAMAGLGL</sequence>
<dbReference type="Proteomes" id="UP001175227">
    <property type="component" value="Unassembled WGS sequence"/>
</dbReference>
<name>A0AA39NHC3_9AGAR</name>
<evidence type="ECO:0000259" key="2">
    <source>
        <dbReference type="Pfam" id="PF20255"/>
    </source>
</evidence>
<dbReference type="AlphaFoldDB" id="A0AA39NHC3"/>
<dbReference type="InterPro" id="IPR046541">
    <property type="entry name" value="DUF6606"/>
</dbReference>
<proteinExistence type="predicted"/>